<reference evidence="2 3" key="1">
    <citation type="submission" date="2015-07" db="EMBL/GenBank/DDBJ databases">
        <title>Comparative genomics of the Sigatoka disease complex on banana suggests a link between parallel evolutionary changes in Pseudocercospora fijiensis and Pseudocercospora eumusae and increased virulence on the banana host.</title>
        <authorList>
            <person name="Chang T.-C."/>
            <person name="Salvucci A."/>
            <person name="Crous P.W."/>
            <person name="Stergiopoulos I."/>
        </authorList>
    </citation>
    <scope>NUCLEOTIDE SEQUENCE [LARGE SCALE GENOMIC DNA]</scope>
    <source>
        <strain evidence="2 3">CBS 114824</strain>
    </source>
</reference>
<dbReference type="Proteomes" id="UP000070133">
    <property type="component" value="Unassembled WGS sequence"/>
</dbReference>
<dbReference type="AlphaFoldDB" id="A0A139HBE3"/>
<organism evidence="2 3">
    <name type="scientific">Pseudocercospora eumusae</name>
    <dbReference type="NCBI Taxonomy" id="321146"/>
    <lineage>
        <taxon>Eukaryota</taxon>
        <taxon>Fungi</taxon>
        <taxon>Dikarya</taxon>
        <taxon>Ascomycota</taxon>
        <taxon>Pezizomycotina</taxon>
        <taxon>Dothideomycetes</taxon>
        <taxon>Dothideomycetidae</taxon>
        <taxon>Mycosphaerellales</taxon>
        <taxon>Mycosphaerellaceae</taxon>
        <taxon>Pseudocercospora</taxon>
    </lineage>
</organism>
<accession>A0A139HBE3</accession>
<dbReference type="EMBL" id="LFZN01000088">
    <property type="protein sequence ID" value="KXS99688.1"/>
    <property type="molecule type" value="Genomic_DNA"/>
</dbReference>
<evidence type="ECO:0000313" key="2">
    <source>
        <dbReference type="EMBL" id="KXS99688.1"/>
    </source>
</evidence>
<comment type="caution">
    <text evidence="2">The sequence shown here is derived from an EMBL/GenBank/DDBJ whole genome shotgun (WGS) entry which is preliminary data.</text>
</comment>
<protein>
    <submittedName>
        <fullName evidence="2">Uncharacterized protein</fullName>
    </submittedName>
</protein>
<name>A0A139HBE3_9PEZI</name>
<feature type="compositionally biased region" description="Low complexity" evidence="1">
    <location>
        <begin position="141"/>
        <end position="151"/>
    </location>
</feature>
<evidence type="ECO:0000256" key="1">
    <source>
        <dbReference type="SAM" id="MobiDB-lite"/>
    </source>
</evidence>
<evidence type="ECO:0000313" key="3">
    <source>
        <dbReference type="Proteomes" id="UP000070133"/>
    </source>
</evidence>
<keyword evidence="3" id="KW-1185">Reference proteome</keyword>
<gene>
    <name evidence="2" type="ORF">AC578_9935</name>
</gene>
<feature type="region of interest" description="Disordered" evidence="1">
    <location>
        <begin position="117"/>
        <end position="162"/>
    </location>
</feature>
<sequence>MEYRSYRPSCRTRDFVASARCTRKLSCNWPSLLCIEVPTYFDRAASRHLKHENSNALVVTMSSKAVAQKGDQQLYQPDTSGDIIEEREASAKASAQAGLNLNIFGAISGIFSGKSSKKTEADGSSIEEQEQNAHVKGAGAGNLNAAAAGNAEQYNRHTKAIQ</sequence>
<proteinExistence type="predicted"/>